<accession>A0A1F2PAT8</accession>
<organism evidence="1 2">
    <name type="scientific">Candidatus Syntropharchaeum caldarium</name>
    <dbReference type="NCBI Taxonomy" id="1838285"/>
    <lineage>
        <taxon>Archaea</taxon>
        <taxon>Methanobacteriati</taxon>
        <taxon>Methanobacteriota</taxon>
        <taxon>Stenosarchaea group</taxon>
        <taxon>Methanomicrobia</taxon>
        <taxon>Methanosarcinales</taxon>
        <taxon>ANME-2 cluster</taxon>
        <taxon>Candidatus Syntropharchaeum</taxon>
    </lineage>
</organism>
<proteinExistence type="predicted"/>
<protein>
    <submittedName>
        <fullName evidence="1">Secreted protein</fullName>
    </submittedName>
</protein>
<sequence>MKVKIGFLAVLVVVAMASCGCVNESKPPALTLASFTTDQDLYHSKDPMVVTVTLNATGDMQDVYLNISGIINERGKIMVYNETVTNLTAGVNRIIFKERMPSCNRCSKLSEGTYYLNLTVVYQNTTLINATTPGASIPVELRQ</sequence>
<keyword evidence="2" id="KW-1185">Reference proteome</keyword>
<dbReference type="AlphaFoldDB" id="A0A1F2PAT8"/>
<dbReference type="STRING" id="1838285.SCAL_000794"/>
<dbReference type="PROSITE" id="PS51257">
    <property type="entry name" value="PROKAR_LIPOPROTEIN"/>
    <property type="match status" value="1"/>
</dbReference>
<dbReference type="Proteomes" id="UP000186940">
    <property type="component" value="Unassembled WGS sequence"/>
</dbReference>
<evidence type="ECO:0000313" key="1">
    <source>
        <dbReference type="EMBL" id="OFV68154.1"/>
    </source>
</evidence>
<gene>
    <name evidence="1" type="ORF">SCAL_000794</name>
</gene>
<comment type="caution">
    <text evidence="1">The sequence shown here is derived from an EMBL/GenBank/DDBJ whole genome shotgun (WGS) entry which is preliminary data.</text>
</comment>
<name>A0A1F2PAT8_9EURY</name>
<dbReference type="EMBL" id="LYOS01000002">
    <property type="protein sequence ID" value="OFV68154.1"/>
    <property type="molecule type" value="Genomic_DNA"/>
</dbReference>
<evidence type="ECO:0000313" key="2">
    <source>
        <dbReference type="Proteomes" id="UP000186940"/>
    </source>
</evidence>
<reference evidence="1" key="1">
    <citation type="submission" date="2016-05" db="EMBL/GenBank/DDBJ databases">
        <title>Microbial consortia oxidize butane by reversing methanogenesis.</title>
        <authorList>
            <person name="Laso-Perez R."/>
            <person name="Richter M."/>
            <person name="Wegener G."/>
            <person name="Musat F."/>
        </authorList>
    </citation>
    <scope>NUCLEOTIDE SEQUENCE [LARGE SCALE GENOMIC DNA]</scope>
    <source>
        <strain evidence="1">BOX2</strain>
    </source>
</reference>